<keyword evidence="2" id="KW-1185">Reference proteome</keyword>
<sequence length="76" mass="8538">MQVLNQPTRIAVGESQGAINALFQTLQQEYAADSEMRAMMLHSQLTALMVWLNRQGTQQAEVSDKVERKRARGASF</sequence>
<accession>A0A485CFF1</accession>
<evidence type="ECO:0000313" key="1">
    <source>
        <dbReference type="EMBL" id="VFS83353.1"/>
    </source>
</evidence>
<organism evidence="1 2">
    <name type="scientific">Kluyvera cryocrescens</name>
    <name type="common">Kluyvera citrophila</name>
    <dbReference type="NCBI Taxonomy" id="580"/>
    <lineage>
        <taxon>Bacteria</taxon>
        <taxon>Pseudomonadati</taxon>
        <taxon>Pseudomonadota</taxon>
        <taxon>Gammaproteobacteria</taxon>
        <taxon>Enterobacterales</taxon>
        <taxon>Enterobacteriaceae</taxon>
        <taxon>Kluyvera</taxon>
    </lineage>
</organism>
<name>A0A485CFF1_KLUCR</name>
<evidence type="ECO:0000313" key="2">
    <source>
        <dbReference type="Proteomes" id="UP000401081"/>
    </source>
</evidence>
<dbReference type="Proteomes" id="UP000401081">
    <property type="component" value="Unassembled WGS sequence"/>
</dbReference>
<gene>
    <name evidence="1" type="ORF">NCTC12993_06352</name>
</gene>
<reference evidence="1 2" key="1">
    <citation type="submission" date="2019-03" db="EMBL/GenBank/DDBJ databases">
        <authorList>
            <consortium name="Pathogen Informatics"/>
        </authorList>
    </citation>
    <scope>NUCLEOTIDE SEQUENCE [LARGE SCALE GENOMIC DNA]</scope>
    <source>
        <strain evidence="1 2">NCTC12993</strain>
    </source>
</reference>
<dbReference type="AlphaFoldDB" id="A0A485CFF1"/>
<protein>
    <submittedName>
        <fullName evidence="1">Uncharacterized protein</fullName>
    </submittedName>
</protein>
<dbReference type="EMBL" id="CAADJD010000025">
    <property type="protein sequence ID" value="VFS83353.1"/>
    <property type="molecule type" value="Genomic_DNA"/>
</dbReference>
<proteinExistence type="predicted"/>